<sequence>MKFSLIIFFWFGLLFGGKNSPSILILNEFDSSIKDLQLSEYFPNKNFVAGDDTAPFLNSLDSLKNPASGRMPLVRSMGKDFDVDYILFHQIINDSSRFLLEGQMFNTKSGGLIRRRIVDITNYYKGQMNELKLWIGEVFKEIDKDWVEYRELILFQDPEAIIQDKTPQGAMARSFMVPGWGQFYSDEYNSGVMFSGLETTLLTAVLVSYLSYNKSVKGLRSYTKLYEESSEQVKFDEYRALAESEWEKHKVYNAALIYSGITAGSLWVVNGIHAYIVGPRPKKDIIQKWDIVTPKPN</sequence>
<name>A0A381R3N7_9ZZZZ</name>
<dbReference type="Pfam" id="PF18935">
    <property type="entry name" value="DUF5683"/>
    <property type="match status" value="1"/>
</dbReference>
<evidence type="ECO:0000259" key="1">
    <source>
        <dbReference type="Pfam" id="PF18935"/>
    </source>
</evidence>
<feature type="domain" description="DUF5683" evidence="1">
    <location>
        <begin position="165"/>
        <end position="276"/>
    </location>
</feature>
<gene>
    <name evidence="2" type="ORF">METZ01_LOCUS39209</name>
</gene>
<dbReference type="AlphaFoldDB" id="A0A381R3N7"/>
<evidence type="ECO:0000313" key="2">
    <source>
        <dbReference type="EMBL" id="SUZ86355.1"/>
    </source>
</evidence>
<dbReference type="EMBL" id="UINC01001677">
    <property type="protein sequence ID" value="SUZ86355.1"/>
    <property type="molecule type" value="Genomic_DNA"/>
</dbReference>
<reference evidence="2" key="1">
    <citation type="submission" date="2018-05" db="EMBL/GenBank/DDBJ databases">
        <authorList>
            <person name="Lanie J.A."/>
            <person name="Ng W.-L."/>
            <person name="Kazmierczak K.M."/>
            <person name="Andrzejewski T.M."/>
            <person name="Davidsen T.M."/>
            <person name="Wayne K.J."/>
            <person name="Tettelin H."/>
            <person name="Glass J.I."/>
            <person name="Rusch D."/>
            <person name="Podicherti R."/>
            <person name="Tsui H.-C.T."/>
            <person name="Winkler M.E."/>
        </authorList>
    </citation>
    <scope>NUCLEOTIDE SEQUENCE</scope>
</reference>
<protein>
    <recommendedName>
        <fullName evidence="1">DUF5683 domain-containing protein</fullName>
    </recommendedName>
</protein>
<proteinExistence type="predicted"/>
<organism evidence="2">
    <name type="scientific">marine metagenome</name>
    <dbReference type="NCBI Taxonomy" id="408172"/>
    <lineage>
        <taxon>unclassified sequences</taxon>
        <taxon>metagenomes</taxon>
        <taxon>ecological metagenomes</taxon>
    </lineage>
</organism>
<dbReference type="InterPro" id="IPR043738">
    <property type="entry name" value="DUF5683"/>
</dbReference>
<accession>A0A381R3N7</accession>